<comment type="caution">
    <text evidence="4">The sequence shown here is derived from an EMBL/GenBank/DDBJ whole genome shotgun (WGS) entry which is preliminary data.</text>
</comment>
<reference evidence="4 5" key="1">
    <citation type="journal article" date="2019" name="Sci. Rep.">
        <title>Orb-weaving spider Araneus ventricosus genome elucidates the spidroin gene catalogue.</title>
        <authorList>
            <person name="Kono N."/>
            <person name="Nakamura H."/>
            <person name="Ohtoshi R."/>
            <person name="Moran D.A.P."/>
            <person name="Shinohara A."/>
            <person name="Yoshida Y."/>
            <person name="Fujiwara M."/>
            <person name="Mori M."/>
            <person name="Tomita M."/>
            <person name="Arakawa K."/>
        </authorList>
    </citation>
    <scope>NUCLEOTIDE SEQUENCE [LARGE SCALE GENOMIC DNA]</scope>
</reference>
<proteinExistence type="predicted"/>
<keyword evidence="5" id="KW-1185">Reference proteome</keyword>
<name>A0A4Y2MP07_ARAVE</name>
<protein>
    <submittedName>
        <fullName evidence="4">Uncharacterized protein</fullName>
    </submittedName>
</protein>
<evidence type="ECO:0000313" key="3">
    <source>
        <dbReference type="EMBL" id="GBN25829.1"/>
    </source>
</evidence>
<gene>
    <name evidence="1" type="ORF">AVEN_140299_1</name>
    <name evidence="4" type="ORF">AVEN_172900_1</name>
    <name evidence="3" type="ORF">AVEN_188475_1</name>
    <name evidence="2" type="ORF">AVEN_95720_1</name>
</gene>
<dbReference type="EMBL" id="BGPR01007524">
    <property type="protein sequence ID" value="GBN27557.1"/>
    <property type="molecule type" value="Genomic_DNA"/>
</dbReference>
<organism evidence="4 5">
    <name type="scientific">Araneus ventricosus</name>
    <name type="common">Orbweaver spider</name>
    <name type="synonym">Epeira ventricosa</name>
    <dbReference type="NCBI Taxonomy" id="182803"/>
    <lineage>
        <taxon>Eukaryota</taxon>
        <taxon>Metazoa</taxon>
        <taxon>Ecdysozoa</taxon>
        <taxon>Arthropoda</taxon>
        <taxon>Chelicerata</taxon>
        <taxon>Arachnida</taxon>
        <taxon>Araneae</taxon>
        <taxon>Araneomorphae</taxon>
        <taxon>Entelegynae</taxon>
        <taxon>Araneoidea</taxon>
        <taxon>Araneidae</taxon>
        <taxon>Araneus</taxon>
    </lineage>
</organism>
<dbReference type="Proteomes" id="UP000499080">
    <property type="component" value="Unassembled WGS sequence"/>
</dbReference>
<dbReference type="EMBL" id="BGPR01007297">
    <property type="protein sequence ID" value="GBN25829.1"/>
    <property type="molecule type" value="Genomic_DNA"/>
</dbReference>
<dbReference type="EMBL" id="BGPR01005150">
    <property type="protein sequence ID" value="GBN07317.1"/>
    <property type="molecule type" value="Genomic_DNA"/>
</dbReference>
<accession>A0A4Y2MP07</accession>
<dbReference type="AlphaFoldDB" id="A0A4Y2MP07"/>
<evidence type="ECO:0000313" key="1">
    <source>
        <dbReference type="EMBL" id="GBN00391.1"/>
    </source>
</evidence>
<sequence length="93" mass="10355">MPGLPFHFGNVLLKHPVYVLGWAFTAAPRSELERCRAEGSISCQKVRIDTSPFGLQGHNFRGSRYVCVCVGVGETWGVWFAEEIGEGRGRGWE</sequence>
<dbReference type="EMBL" id="BGPR01004512">
    <property type="protein sequence ID" value="GBN00391.1"/>
    <property type="molecule type" value="Genomic_DNA"/>
</dbReference>
<evidence type="ECO:0000313" key="2">
    <source>
        <dbReference type="EMBL" id="GBN07317.1"/>
    </source>
</evidence>
<evidence type="ECO:0000313" key="4">
    <source>
        <dbReference type="EMBL" id="GBN27557.1"/>
    </source>
</evidence>
<evidence type="ECO:0000313" key="5">
    <source>
        <dbReference type="Proteomes" id="UP000499080"/>
    </source>
</evidence>